<reference evidence="7 8" key="1">
    <citation type="submission" date="2017-11" db="EMBL/GenBank/DDBJ databases">
        <title>De-novo sequencing of pomegranate (Punica granatum L.) genome.</title>
        <authorList>
            <person name="Akparov Z."/>
            <person name="Amiraslanov A."/>
            <person name="Hajiyeva S."/>
            <person name="Abbasov M."/>
            <person name="Kaur K."/>
            <person name="Hamwieh A."/>
            <person name="Solovyev V."/>
            <person name="Salamov A."/>
            <person name="Braich B."/>
            <person name="Kosarev P."/>
            <person name="Mahmoud A."/>
            <person name="Hajiyev E."/>
            <person name="Babayeva S."/>
            <person name="Izzatullayeva V."/>
            <person name="Mammadov A."/>
            <person name="Mammadov A."/>
            <person name="Sharifova S."/>
            <person name="Ojaghi J."/>
            <person name="Eynullazada K."/>
            <person name="Bayramov B."/>
            <person name="Abdulazimova A."/>
            <person name="Shahmuradov I."/>
        </authorList>
    </citation>
    <scope>NUCLEOTIDE SEQUENCE [LARGE SCALE GENOMIC DNA]</scope>
    <source>
        <strain evidence="8">cv. AG2017</strain>
        <tissue evidence="7">Leaf</tissue>
    </source>
</reference>
<dbReference type="AlphaFoldDB" id="A0A2I0KWA5"/>
<evidence type="ECO:0000256" key="6">
    <source>
        <dbReference type="ARBA" id="ARBA00023211"/>
    </source>
</evidence>
<sequence length="240" mass="26559">MDVAARSRRASDRLTALSRQLLDRPTPPLRSDLAINNSSINNGHETSPRAGGSSTGMVRAAVLVCLFEGDNGDLRVILIKRASTLSSHAGEVALPGGKREEGDANDVETALREAKEEIGLDASLLQVVTLLHPFVSVRGISVVPVVALLLDRKTYNPVPDPTEVELILDAPLEMFLKDKNRREEELQVRGHRCLLHFFDYETEDEKFVIFALTAAILTRTASVVYQKEPEFVVRSPKLWH</sequence>
<dbReference type="InterPro" id="IPR045121">
    <property type="entry name" value="CoAse"/>
</dbReference>
<evidence type="ECO:0000313" key="7">
    <source>
        <dbReference type="EMBL" id="PKI72747.1"/>
    </source>
</evidence>
<dbReference type="EMBL" id="PGOL01000311">
    <property type="protein sequence ID" value="PKI72747.1"/>
    <property type="molecule type" value="Genomic_DNA"/>
</dbReference>
<dbReference type="PROSITE" id="PS51462">
    <property type="entry name" value="NUDIX"/>
    <property type="match status" value="1"/>
</dbReference>
<keyword evidence="5" id="KW-0460">Magnesium</keyword>
<evidence type="ECO:0000256" key="2">
    <source>
        <dbReference type="ARBA" id="ARBA00001946"/>
    </source>
</evidence>
<keyword evidence="3" id="KW-0479">Metal-binding</keyword>
<dbReference type="Gene3D" id="3.90.79.10">
    <property type="entry name" value="Nucleoside Triphosphate Pyrophosphohydrolase"/>
    <property type="match status" value="1"/>
</dbReference>
<comment type="cofactor">
    <cofactor evidence="1">
        <name>Mn(2+)</name>
        <dbReference type="ChEBI" id="CHEBI:29035"/>
    </cofactor>
</comment>
<dbReference type="InterPro" id="IPR000086">
    <property type="entry name" value="NUDIX_hydrolase_dom"/>
</dbReference>
<keyword evidence="4" id="KW-0378">Hydrolase</keyword>
<dbReference type="InterPro" id="IPR015797">
    <property type="entry name" value="NUDIX_hydrolase-like_dom_sf"/>
</dbReference>
<dbReference type="OrthoDB" id="206213at2759"/>
<dbReference type="Proteomes" id="UP000233551">
    <property type="component" value="Unassembled WGS sequence"/>
</dbReference>
<proteinExistence type="predicted"/>
<gene>
    <name evidence="7" type="ORF">CRG98_006832</name>
</gene>
<dbReference type="GO" id="GO:0046872">
    <property type="term" value="F:metal ion binding"/>
    <property type="evidence" value="ECO:0007669"/>
    <property type="project" value="UniProtKB-KW"/>
</dbReference>
<dbReference type="PANTHER" id="PTHR12992:SF41">
    <property type="entry name" value="NUDIX HYDROLASE 11"/>
    <property type="match status" value="1"/>
</dbReference>
<name>A0A2I0KWA5_PUNGR</name>
<keyword evidence="6" id="KW-0464">Manganese</keyword>
<dbReference type="CDD" id="cd03426">
    <property type="entry name" value="NUDIX_CoAse_Nudt7"/>
    <property type="match status" value="1"/>
</dbReference>
<dbReference type="FunFam" id="3.90.79.10:FF:000036">
    <property type="entry name" value="Nudix hydrolase 11"/>
    <property type="match status" value="1"/>
</dbReference>
<organism evidence="7 8">
    <name type="scientific">Punica granatum</name>
    <name type="common">Pomegranate</name>
    <dbReference type="NCBI Taxonomy" id="22663"/>
    <lineage>
        <taxon>Eukaryota</taxon>
        <taxon>Viridiplantae</taxon>
        <taxon>Streptophyta</taxon>
        <taxon>Embryophyta</taxon>
        <taxon>Tracheophyta</taxon>
        <taxon>Spermatophyta</taxon>
        <taxon>Magnoliopsida</taxon>
        <taxon>eudicotyledons</taxon>
        <taxon>Gunneridae</taxon>
        <taxon>Pentapetalae</taxon>
        <taxon>rosids</taxon>
        <taxon>malvids</taxon>
        <taxon>Myrtales</taxon>
        <taxon>Lythraceae</taxon>
        <taxon>Punica</taxon>
    </lineage>
</organism>
<evidence type="ECO:0000256" key="3">
    <source>
        <dbReference type="ARBA" id="ARBA00022723"/>
    </source>
</evidence>
<evidence type="ECO:0000256" key="1">
    <source>
        <dbReference type="ARBA" id="ARBA00001936"/>
    </source>
</evidence>
<dbReference type="Pfam" id="PF00293">
    <property type="entry name" value="NUDIX"/>
    <property type="match status" value="1"/>
</dbReference>
<comment type="caution">
    <text evidence="7">The sequence shown here is derived from an EMBL/GenBank/DDBJ whole genome shotgun (WGS) entry which is preliminary data.</text>
</comment>
<evidence type="ECO:0000313" key="8">
    <source>
        <dbReference type="Proteomes" id="UP000233551"/>
    </source>
</evidence>
<keyword evidence="8" id="KW-1185">Reference proteome</keyword>
<dbReference type="STRING" id="22663.A0A2I0KWA5"/>
<dbReference type="SUPFAM" id="SSF55811">
    <property type="entry name" value="Nudix"/>
    <property type="match status" value="1"/>
</dbReference>
<dbReference type="GO" id="GO:0005737">
    <property type="term" value="C:cytoplasm"/>
    <property type="evidence" value="ECO:0007669"/>
    <property type="project" value="UniProtKB-ARBA"/>
</dbReference>
<dbReference type="GO" id="GO:0015937">
    <property type="term" value="P:coenzyme A biosynthetic process"/>
    <property type="evidence" value="ECO:0007669"/>
    <property type="project" value="UniProtKB-ARBA"/>
</dbReference>
<comment type="cofactor">
    <cofactor evidence="2">
        <name>Mg(2+)</name>
        <dbReference type="ChEBI" id="CHEBI:18420"/>
    </cofactor>
</comment>
<dbReference type="GO" id="GO:0010945">
    <property type="term" value="F:coenzyme A diphosphatase activity"/>
    <property type="evidence" value="ECO:0007669"/>
    <property type="project" value="InterPro"/>
</dbReference>
<protein>
    <submittedName>
        <fullName evidence="7">Uncharacterized protein</fullName>
    </submittedName>
</protein>
<dbReference type="GO" id="GO:0008893">
    <property type="term" value="F:guanosine-3',5'-bis(diphosphate) 3'-diphosphatase activity"/>
    <property type="evidence" value="ECO:0007669"/>
    <property type="project" value="UniProtKB-ARBA"/>
</dbReference>
<dbReference type="GeneID" id="116189742"/>
<evidence type="ECO:0000256" key="4">
    <source>
        <dbReference type="ARBA" id="ARBA00022801"/>
    </source>
</evidence>
<evidence type="ECO:0000256" key="5">
    <source>
        <dbReference type="ARBA" id="ARBA00022842"/>
    </source>
</evidence>
<dbReference type="GO" id="GO:0006637">
    <property type="term" value="P:acyl-CoA metabolic process"/>
    <property type="evidence" value="ECO:0007669"/>
    <property type="project" value="UniProtKB-ARBA"/>
</dbReference>
<dbReference type="PANTHER" id="PTHR12992">
    <property type="entry name" value="NUDIX HYDROLASE"/>
    <property type="match status" value="1"/>
</dbReference>
<dbReference type="GO" id="GO:0015938">
    <property type="term" value="P:coenzyme A catabolic process"/>
    <property type="evidence" value="ECO:0007669"/>
    <property type="project" value="TreeGrafter"/>
</dbReference>
<accession>A0A2I0KWA5</accession>